<feature type="repeat" description="NHL" evidence="2">
    <location>
        <begin position="282"/>
        <end position="317"/>
    </location>
</feature>
<dbReference type="PANTHER" id="PTHR46388:SF2">
    <property type="entry name" value="NHL REPEAT-CONTAINING PROTEIN 2"/>
    <property type="match status" value="1"/>
</dbReference>
<proteinExistence type="predicted"/>
<feature type="repeat" description="NHL" evidence="2">
    <location>
        <begin position="71"/>
        <end position="101"/>
    </location>
</feature>
<dbReference type="Gene3D" id="2.120.10.30">
    <property type="entry name" value="TolB, C-terminal domain"/>
    <property type="match status" value="3"/>
</dbReference>
<gene>
    <name evidence="5" type="ORF">C0Z19_25145</name>
</gene>
<evidence type="ECO:0000256" key="3">
    <source>
        <dbReference type="SAM" id="SignalP"/>
    </source>
</evidence>
<comment type="caution">
    <text evidence="5">The sequence shown here is derived from an EMBL/GenBank/DDBJ whole genome shotgun (WGS) entry which is preliminary data.</text>
</comment>
<dbReference type="SUPFAM" id="SSF63829">
    <property type="entry name" value="Calcium-dependent phosphotriesterase"/>
    <property type="match status" value="1"/>
</dbReference>
<keyword evidence="1" id="KW-0677">Repeat</keyword>
<feature type="repeat" description="NHL" evidence="2">
    <location>
        <begin position="233"/>
        <end position="263"/>
    </location>
</feature>
<dbReference type="AlphaFoldDB" id="A0A2N7VIH6"/>
<feature type="signal peptide" evidence="3">
    <location>
        <begin position="1"/>
        <end position="24"/>
    </location>
</feature>
<dbReference type="InterPro" id="IPR013658">
    <property type="entry name" value="SGL"/>
</dbReference>
<dbReference type="Proteomes" id="UP000235347">
    <property type="component" value="Unassembled WGS sequence"/>
</dbReference>
<feature type="chain" id="PRO_5014828079" description="SMP-30/Gluconolactonase/LRE-like region domain-containing protein" evidence="3">
    <location>
        <begin position="25"/>
        <end position="373"/>
    </location>
</feature>
<keyword evidence="6" id="KW-1185">Reference proteome</keyword>
<dbReference type="RefSeq" id="WP_102612554.1">
    <property type="nucleotide sequence ID" value="NZ_CADIKD010000002.1"/>
</dbReference>
<dbReference type="CDD" id="cd14953">
    <property type="entry name" value="NHL_like_1"/>
    <property type="match status" value="1"/>
</dbReference>
<evidence type="ECO:0000313" key="5">
    <source>
        <dbReference type="EMBL" id="PMS16961.1"/>
    </source>
</evidence>
<evidence type="ECO:0000256" key="2">
    <source>
        <dbReference type="PROSITE-ProRule" id="PRU00504"/>
    </source>
</evidence>
<evidence type="ECO:0000313" key="6">
    <source>
        <dbReference type="Proteomes" id="UP000235347"/>
    </source>
</evidence>
<feature type="domain" description="SMP-30/Gluconolactonase/LRE-like region" evidence="4">
    <location>
        <begin position="67"/>
        <end position="214"/>
    </location>
</feature>
<dbReference type="PANTHER" id="PTHR46388">
    <property type="entry name" value="NHL REPEAT-CONTAINING PROTEIN 2"/>
    <property type="match status" value="1"/>
</dbReference>
<dbReference type="PROSITE" id="PS51125">
    <property type="entry name" value="NHL"/>
    <property type="match status" value="4"/>
</dbReference>
<feature type="repeat" description="NHL" evidence="2">
    <location>
        <begin position="113"/>
        <end position="155"/>
    </location>
</feature>
<sequence length="373" mass="36307">MRSHPLFRRAGEFAAAAILTFALAACGGGNSAVGVSSGSTSTTNATVEQVSTVAGSTAWGATNGPVATATFNDPCDVAVDAAGNLYVADTGNHLIRKIDTSGNVTTVAGAGTGGNVDGNGVAAKFTFPNGFALDSSGNLYVADSGNNTIRKIDTSGNVTTLAGSSTPGSANGRGTAASFDFPAGIVVDPGGNLFVADDGNNLIRKIDPSGNVTTFAGSGAQGSANGLGTAASFNAPHGLVLDASGNLYVADAGNNLVRKIDPSGNVTTLAGSGAQGSANGQGTAATFNKPNGVAVDASGNVYVADTGNNVIRKVDSAGNVTTLAGSGAAALTNGQGTAASFDSPDGLTVDAAGNVFVADTLNNAIRKIVATHS</sequence>
<protein>
    <recommendedName>
        <fullName evidence="4">SMP-30/Gluconolactonase/LRE-like region domain-containing protein</fullName>
    </recommendedName>
</protein>
<evidence type="ECO:0000256" key="1">
    <source>
        <dbReference type="ARBA" id="ARBA00022737"/>
    </source>
</evidence>
<dbReference type="EMBL" id="PNYB01000032">
    <property type="protein sequence ID" value="PMS16961.1"/>
    <property type="molecule type" value="Genomic_DNA"/>
</dbReference>
<organism evidence="5 6">
    <name type="scientific">Trinickia soli</name>
    <dbReference type="NCBI Taxonomy" id="380675"/>
    <lineage>
        <taxon>Bacteria</taxon>
        <taxon>Pseudomonadati</taxon>
        <taxon>Pseudomonadota</taxon>
        <taxon>Betaproteobacteria</taxon>
        <taxon>Burkholderiales</taxon>
        <taxon>Burkholderiaceae</taxon>
        <taxon>Trinickia</taxon>
    </lineage>
</organism>
<name>A0A2N7VIH6_9BURK</name>
<keyword evidence="3" id="KW-0732">Signal</keyword>
<accession>A0A2N7VIH6</accession>
<dbReference type="InterPro" id="IPR011042">
    <property type="entry name" value="6-blade_b-propeller_TolB-like"/>
</dbReference>
<dbReference type="Pfam" id="PF01436">
    <property type="entry name" value="NHL"/>
    <property type="match status" value="2"/>
</dbReference>
<dbReference type="InterPro" id="IPR001258">
    <property type="entry name" value="NHL_repeat"/>
</dbReference>
<dbReference type="Pfam" id="PF08450">
    <property type="entry name" value="SGL"/>
    <property type="match status" value="1"/>
</dbReference>
<reference evidence="5 6" key="1">
    <citation type="submission" date="2018-01" db="EMBL/GenBank/DDBJ databases">
        <title>Whole genome analyses suggest that Burkholderia sensu lato contains two further novel genera in the rhizoxinica-symbiotica group Mycetohabitans gen. nov., and Trinickia gen. nov.: implications for the evolution of diazotrophy and nodulation in the Burkholderiaceae.</title>
        <authorList>
            <person name="Estrada-de los Santos P."/>
            <person name="Palmer M."/>
            <person name="Chavez-Ramirez B."/>
            <person name="Beukes C."/>
            <person name="Steenkamp E.T."/>
            <person name="Hirsch A.M."/>
            <person name="Manyaka P."/>
            <person name="Maluk M."/>
            <person name="Lafos M."/>
            <person name="Crook M."/>
            <person name="Gross E."/>
            <person name="Simon M.F."/>
            <person name="Bueno dos Reis Junior F."/>
            <person name="Poole P.S."/>
            <person name="Venter S.N."/>
            <person name="James E.K."/>
        </authorList>
    </citation>
    <scope>NUCLEOTIDE SEQUENCE [LARGE SCALE GENOMIC DNA]</scope>
    <source>
        <strain evidence="5 6">GP25-8</strain>
    </source>
</reference>
<evidence type="ECO:0000259" key="4">
    <source>
        <dbReference type="Pfam" id="PF08450"/>
    </source>
</evidence>
<dbReference type="PROSITE" id="PS51257">
    <property type="entry name" value="PROKAR_LIPOPROTEIN"/>
    <property type="match status" value="1"/>
</dbReference>